<keyword evidence="2 5" id="KW-0812">Transmembrane</keyword>
<feature type="transmembrane region" description="Helical" evidence="5">
    <location>
        <begin position="105"/>
        <end position="125"/>
    </location>
</feature>
<evidence type="ECO:0000256" key="1">
    <source>
        <dbReference type="ARBA" id="ARBA00004141"/>
    </source>
</evidence>
<comment type="subcellular location">
    <subcellularLocation>
        <location evidence="1">Membrane</location>
        <topology evidence="1">Multi-pass membrane protein</topology>
    </subcellularLocation>
</comment>
<comment type="caution">
    <text evidence="6">The sequence shown here is derived from an EMBL/GenBank/DDBJ whole genome shotgun (WGS) entry which is preliminary data.</text>
</comment>
<evidence type="ECO:0000256" key="5">
    <source>
        <dbReference type="SAM" id="Phobius"/>
    </source>
</evidence>
<keyword evidence="7" id="KW-1185">Reference proteome</keyword>
<dbReference type="Proteomes" id="UP001596086">
    <property type="component" value="Unassembled WGS sequence"/>
</dbReference>
<evidence type="ECO:0000256" key="3">
    <source>
        <dbReference type="ARBA" id="ARBA00022989"/>
    </source>
</evidence>
<dbReference type="PANTHER" id="PTHR10250">
    <property type="entry name" value="MICROSOMAL GLUTATHIONE S-TRANSFERASE"/>
    <property type="match status" value="1"/>
</dbReference>
<evidence type="ECO:0000313" key="6">
    <source>
        <dbReference type="EMBL" id="MFC5552171.1"/>
    </source>
</evidence>
<keyword evidence="3 5" id="KW-1133">Transmembrane helix</keyword>
<dbReference type="Gene3D" id="1.20.120.550">
    <property type="entry name" value="Membrane associated eicosanoid/glutathione metabolism-like domain"/>
    <property type="match status" value="1"/>
</dbReference>
<evidence type="ECO:0000313" key="7">
    <source>
        <dbReference type="Proteomes" id="UP001596086"/>
    </source>
</evidence>
<name>A0ABW0S6N5_9BURK</name>
<keyword evidence="4 5" id="KW-0472">Membrane</keyword>
<dbReference type="InterPro" id="IPR050997">
    <property type="entry name" value="MAPEG"/>
</dbReference>
<accession>A0ABW0S6N5</accession>
<gene>
    <name evidence="6" type="ORF">ACFPO9_26955</name>
</gene>
<dbReference type="InterPro" id="IPR023352">
    <property type="entry name" value="MAPEG-like_dom_sf"/>
</dbReference>
<proteinExistence type="predicted"/>
<evidence type="ECO:0000256" key="4">
    <source>
        <dbReference type="ARBA" id="ARBA00023136"/>
    </source>
</evidence>
<dbReference type="SUPFAM" id="SSF161084">
    <property type="entry name" value="MAPEG domain-like"/>
    <property type="match status" value="1"/>
</dbReference>
<dbReference type="PANTHER" id="PTHR10250:SF15">
    <property type="entry name" value="MICROSOMAL GLUTATHIONE S-TRANSFERASE-RELATED"/>
    <property type="match status" value="1"/>
</dbReference>
<dbReference type="RefSeq" id="WP_379777379.1">
    <property type="nucleotide sequence ID" value="NZ_JBHSMZ010000026.1"/>
</dbReference>
<dbReference type="InterPro" id="IPR001129">
    <property type="entry name" value="Membr-assoc_MAPEG"/>
</dbReference>
<dbReference type="EMBL" id="JBHSMZ010000026">
    <property type="protein sequence ID" value="MFC5552171.1"/>
    <property type="molecule type" value="Genomic_DNA"/>
</dbReference>
<protein>
    <submittedName>
        <fullName evidence="6">MAPEG family protein</fullName>
    </submittedName>
</protein>
<sequence length="126" mass="13636">MIKWSAWATLAVLGVYVWTGVMAGWARAKYKVPAPQMDGPLPFLSAQRVQANTLEQLPLVLAPLWLCAYYLGDTWAAAGGLLWCLGRILYALGYYRDPSKREAGFMIGMLACGALVAGSVAGLLLQ</sequence>
<organism evidence="6 7">
    <name type="scientific">Massilia aerilata</name>
    <dbReference type="NCBI Taxonomy" id="453817"/>
    <lineage>
        <taxon>Bacteria</taxon>
        <taxon>Pseudomonadati</taxon>
        <taxon>Pseudomonadota</taxon>
        <taxon>Betaproteobacteria</taxon>
        <taxon>Burkholderiales</taxon>
        <taxon>Oxalobacteraceae</taxon>
        <taxon>Telluria group</taxon>
        <taxon>Massilia</taxon>
    </lineage>
</organism>
<feature type="transmembrane region" description="Helical" evidence="5">
    <location>
        <begin position="74"/>
        <end position="93"/>
    </location>
</feature>
<dbReference type="Pfam" id="PF01124">
    <property type="entry name" value="MAPEG"/>
    <property type="match status" value="1"/>
</dbReference>
<evidence type="ECO:0000256" key="2">
    <source>
        <dbReference type="ARBA" id="ARBA00022692"/>
    </source>
</evidence>
<reference evidence="7" key="1">
    <citation type="journal article" date="2019" name="Int. J. Syst. Evol. Microbiol.">
        <title>The Global Catalogue of Microorganisms (GCM) 10K type strain sequencing project: providing services to taxonomists for standard genome sequencing and annotation.</title>
        <authorList>
            <consortium name="The Broad Institute Genomics Platform"/>
            <consortium name="The Broad Institute Genome Sequencing Center for Infectious Disease"/>
            <person name="Wu L."/>
            <person name="Ma J."/>
        </authorList>
    </citation>
    <scope>NUCLEOTIDE SEQUENCE [LARGE SCALE GENOMIC DNA]</scope>
    <source>
        <strain evidence="7">CGMCC 4.5798</strain>
    </source>
</reference>